<dbReference type="HOGENOM" id="CLU_109728_0_0_9"/>
<dbReference type="RefSeq" id="WP_013280571.1">
    <property type="nucleotide sequence ID" value="NC_014387.1"/>
</dbReference>
<dbReference type="STRING" id="515622.bpr_I1177"/>
<keyword evidence="2" id="KW-1185">Reference proteome</keyword>
<sequence>MELTHEEESILSGISFNGEQIKNGELDENDKALLTEMRAVGAYLKKKYPSYEFVITGCELKAGTAKDYNEWYYRAEGIERDSAFIATSREMDGKLEIKDDFYGEVVRKDIQETIEGDLKQIGLPVVQVNIGFWEYLGKEYGEKISADEVLQGIIPAGNDIKIFLDGSVLSDAPYEEVVAKIKELLVRKKVIGDIYIVVLKDADSDFARDRLYSKSVTLD</sequence>
<dbReference type="AlphaFoldDB" id="E0S292"/>
<reference evidence="1 2" key="1">
    <citation type="journal article" date="2010" name="PLoS ONE">
        <title>The glycobiome of the rumen bacterium Butyrivibrio proteoclasticus B316(T) highlights adaptation to a polysaccharide-rich environment.</title>
        <authorList>
            <person name="Kelly W.J."/>
            <person name="Leahy S.C."/>
            <person name="Altermann E."/>
            <person name="Yeoman C.J."/>
            <person name="Dunne J.C."/>
            <person name="Kong Z."/>
            <person name="Pacheco D.M."/>
            <person name="Li D."/>
            <person name="Noel S.J."/>
            <person name="Moon C.D."/>
            <person name="Cookson A.L."/>
            <person name="Attwood G.T."/>
        </authorList>
    </citation>
    <scope>NUCLEOTIDE SEQUENCE [LARGE SCALE GENOMIC DNA]</scope>
    <source>
        <strain evidence="2">ATCC 51982 / DSM 14932 / B316</strain>
    </source>
</reference>
<evidence type="ECO:0000313" key="2">
    <source>
        <dbReference type="Proteomes" id="UP000001299"/>
    </source>
</evidence>
<organism evidence="1 2">
    <name type="scientific">Butyrivibrio proteoclasticus (strain ATCC 51982 / DSM 14932 / B316)</name>
    <name type="common">Clostridium proteoclasticum</name>
    <dbReference type="NCBI Taxonomy" id="515622"/>
    <lineage>
        <taxon>Bacteria</taxon>
        <taxon>Bacillati</taxon>
        <taxon>Bacillota</taxon>
        <taxon>Clostridia</taxon>
        <taxon>Lachnospirales</taxon>
        <taxon>Lachnospiraceae</taxon>
        <taxon>Butyrivibrio</taxon>
    </lineage>
</organism>
<dbReference type="EMBL" id="CP001810">
    <property type="protein sequence ID" value="ADL33917.1"/>
    <property type="molecule type" value="Genomic_DNA"/>
</dbReference>
<evidence type="ECO:0000313" key="1">
    <source>
        <dbReference type="EMBL" id="ADL33917.1"/>
    </source>
</evidence>
<proteinExistence type="predicted"/>
<gene>
    <name evidence="1" type="ordered locus">bpr_I1177</name>
</gene>
<dbReference type="KEGG" id="bpb:bpr_I1177"/>
<accession>E0S292</accession>
<dbReference type="Proteomes" id="UP000001299">
    <property type="component" value="Chromosome 1"/>
</dbReference>
<dbReference type="eggNOG" id="ENOG5033VCF">
    <property type="taxonomic scope" value="Bacteria"/>
</dbReference>
<protein>
    <submittedName>
        <fullName evidence="1">Uncharacterized protein</fullName>
    </submittedName>
</protein>
<name>E0S292_BUTPB</name>